<dbReference type="AlphaFoldDB" id="A0A1Y6K724"/>
<organism evidence="3 4">
    <name type="scientific">Candidatus Brevifilum fermentans</name>
    <dbReference type="NCBI Taxonomy" id="1986204"/>
    <lineage>
        <taxon>Bacteria</taxon>
        <taxon>Bacillati</taxon>
        <taxon>Chloroflexota</taxon>
        <taxon>Anaerolineae</taxon>
        <taxon>Anaerolineales</taxon>
        <taxon>Anaerolineaceae</taxon>
        <taxon>Candidatus Brevifilum</taxon>
    </lineage>
</organism>
<dbReference type="RefSeq" id="WP_087861764.1">
    <property type="nucleotide sequence ID" value="NZ_LT859958.1"/>
</dbReference>
<reference evidence="4" key="1">
    <citation type="submission" date="2017-05" db="EMBL/GenBank/DDBJ databases">
        <authorList>
            <person name="Kirkegaard R."/>
            <person name="Mcilroy J S."/>
        </authorList>
    </citation>
    <scope>NUCLEOTIDE SEQUENCE [LARGE SCALE GENOMIC DNA]</scope>
</reference>
<protein>
    <recommendedName>
        <fullName evidence="5">ABC transporter substrate-binding protein</fullName>
    </recommendedName>
</protein>
<dbReference type="PROSITE" id="PS51257">
    <property type="entry name" value="PROKAR_LIPOPROTEIN"/>
    <property type="match status" value="1"/>
</dbReference>
<dbReference type="OrthoDB" id="366726at2"/>
<dbReference type="PANTHER" id="PTHR30006">
    <property type="entry name" value="THIAMINE-BINDING PERIPLASMIC PROTEIN-RELATED"/>
    <property type="match status" value="1"/>
</dbReference>
<accession>A0A1Y6K724</accession>
<keyword evidence="4" id="KW-1185">Reference proteome</keyword>
<evidence type="ECO:0000313" key="3">
    <source>
        <dbReference type="EMBL" id="SMX53850.1"/>
    </source>
</evidence>
<name>A0A1Y6K724_9CHLR</name>
<dbReference type="EMBL" id="LT859958">
    <property type="protein sequence ID" value="SMX53850.1"/>
    <property type="molecule type" value="Genomic_DNA"/>
</dbReference>
<keyword evidence="1 2" id="KW-0732">Signal</keyword>
<dbReference type="SUPFAM" id="SSF53850">
    <property type="entry name" value="Periplasmic binding protein-like II"/>
    <property type="match status" value="1"/>
</dbReference>
<gene>
    <name evidence="3" type="ORF">CFX1CAM_0785</name>
</gene>
<feature type="signal peptide" evidence="2">
    <location>
        <begin position="1"/>
        <end position="21"/>
    </location>
</feature>
<proteinExistence type="predicted"/>
<evidence type="ECO:0000313" key="4">
    <source>
        <dbReference type="Proteomes" id="UP000195514"/>
    </source>
</evidence>
<feature type="chain" id="PRO_5012870752" description="ABC transporter substrate-binding protein" evidence="2">
    <location>
        <begin position="22"/>
        <end position="441"/>
    </location>
</feature>
<evidence type="ECO:0000256" key="1">
    <source>
        <dbReference type="ARBA" id="ARBA00022729"/>
    </source>
</evidence>
<dbReference type="PANTHER" id="PTHR30006:SF2">
    <property type="entry name" value="ABC TRANSPORTER SUBSTRATE-BINDING PROTEIN"/>
    <property type="match status" value="1"/>
</dbReference>
<dbReference type="Gene3D" id="3.40.190.10">
    <property type="entry name" value="Periplasmic binding protein-like II"/>
    <property type="match status" value="2"/>
</dbReference>
<evidence type="ECO:0000256" key="2">
    <source>
        <dbReference type="SAM" id="SignalP"/>
    </source>
</evidence>
<evidence type="ECO:0008006" key="5">
    <source>
        <dbReference type="Google" id="ProtNLM"/>
    </source>
</evidence>
<dbReference type="KEGG" id="abat:CFX1CAM_0785"/>
<dbReference type="Proteomes" id="UP000195514">
    <property type="component" value="Chromosome I"/>
</dbReference>
<sequence length="441" mass="49063">MRKFSLYLLIIIVISMLAACAKPAEPVVEAPAVEAPKVEEPVVEKPAVEEPVAEEPVVEEPVVEEPAEEVVENLSGYDDAKDEWLRVNQLGPYDTGEQDWDAIEAAAKEEGLLLVYANSSKTPKAAEAFMELYPEIEVQAFDLGGDDVTLKTREEQKAGAFTGDVWHSSGGPVLKGEFVPNGYVWKFVPDTVVDVVPEVYQDPILVSRLGSQTWGYNSELNDSCPITNIWELTEPQWHSKIFIEDPLNDASTLGKLMTFIYHADEMAEAYKSFYGTDPVLDSDTPDAGWLWFKRLAQNNPIPQSGGDEVNAAFATPGMTENYLAFASYGKYPKVLDGELAFDLCWDLEPVAGVATQSYIGILNQAPHPNAAKLWIKFITTLEGSKPWYKMGTYLPNPTYDPPKDSLPYEVVIGSTWPFNDGFVWDNIIQARDFYLINLGRK</sequence>